<dbReference type="Pfam" id="PF13472">
    <property type="entry name" value="Lipase_GDSL_2"/>
    <property type="match status" value="1"/>
</dbReference>
<dbReference type="Proteomes" id="UP000460287">
    <property type="component" value="Unassembled WGS sequence"/>
</dbReference>
<sequence length="201" mass="22610">MCKLQSGKDIKILVVGDSIGKSLGKTKDDAAWDVKVKKLIEDKYKNKCTIDNISEDSAIAYKGYSDIMKNDIKDFDLAIVCFGGSDQYVTTKDQFSGTYEEVIRELKKKNAKGEIITVLENTMENKNFVDIIKDVSKNYNLDMMDGIAAYNDSPLSKKDMLADKLHPNDKGYEVYANAIYKIIEKNVDAKKTVKVFGIMTN</sequence>
<accession>A0A7X2T107</accession>
<dbReference type="GO" id="GO:0016787">
    <property type="term" value="F:hydrolase activity"/>
    <property type="evidence" value="ECO:0007669"/>
    <property type="project" value="UniProtKB-KW"/>
</dbReference>
<protein>
    <submittedName>
        <fullName evidence="2">SGNH/GDSL hydrolase family protein</fullName>
    </submittedName>
</protein>
<dbReference type="InterPro" id="IPR036514">
    <property type="entry name" value="SGNH_hydro_sf"/>
</dbReference>
<name>A0A7X2T107_9CLOT</name>
<evidence type="ECO:0000313" key="2">
    <source>
        <dbReference type="EMBL" id="MSR91171.1"/>
    </source>
</evidence>
<dbReference type="CDD" id="cd00229">
    <property type="entry name" value="SGNH_hydrolase"/>
    <property type="match status" value="1"/>
</dbReference>
<dbReference type="AlphaFoldDB" id="A0A7X2T107"/>
<dbReference type="SUPFAM" id="SSF52266">
    <property type="entry name" value="SGNH hydrolase"/>
    <property type="match status" value="1"/>
</dbReference>
<proteinExistence type="predicted"/>
<evidence type="ECO:0000313" key="3">
    <source>
        <dbReference type="Proteomes" id="UP000460287"/>
    </source>
</evidence>
<dbReference type="InterPro" id="IPR013830">
    <property type="entry name" value="SGNH_hydro"/>
</dbReference>
<keyword evidence="2" id="KW-0378">Hydrolase</keyword>
<feature type="domain" description="SGNH hydrolase-type esterase" evidence="1">
    <location>
        <begin position="14"/>
        <end position="174"/>
    </location>
</feature>
<organism evidence="2 3">
    <name type="scientific">Inconstantimicrobium porci</name>
    <dbReference type="NCBI Taxonomy" id="2652291"/>
    <lineage>
        <taxon>Bacteria</taxon>
        <taxon>Bacillati</taxon>
        <taxon>Bacillota</taxon>
        <taxon>Clostridia</taxon>
        <taxon>Eubacteriales</taxon>
        <taxon>Clostridiaceae</taxon>
        <taxon>Inconstantimicrobium</taxon>
    </lineage>
</organism>
<comment type="caution">
    <text evidence="2">The sequence shown here is derived from an EMBL/GenBank/DDBJ whole genome shotgun (WGS) entry which is preliminary data.</text>
</comment>
<gene>
    <name evidence="2" type="ORF">FYJ33_07035</name>
</gene>
<reference evidence="2 3" key="1">
    <citation type="submission" date="2019-08" db="EMBL/GenBank/DDBJ databases">
        <title>In-depth cultivation of the pig gut microbiome towards novel bacterial diversity and tailored functional studies.</title>
        <authorList>
            <person name="Wylensek D."/>
            <person name="Hitch T.C.A."/>
            <person name="Clavel T."/>
        </authorList>
    </citation>
    <scope>NUCLEOTIDE SEQUENCE [LARGE SCALE GENOMIC DNA]</scope>
    <source>
        <strain evidence="2 3">WCA-383-APC-5B</strain>
    </source>
</reference>
<dbReference type="EMBL" id="VULX01000007">
    <property type="protein sequence ID" value="MSR91171.1"/>
    <property type="molecule type" value="Genomic_DNA"/>
</dbReference>
<evidence type="ECO:0000259" key="1">
    <source>
        <dbReference type="Pfam" id="PF13472"/>
    </source>
</evidence>
<keyword evidence="3" id="KW-1185">Reference proteome</keyword>
<dbReference type="Gene3D" id="3.40.50.1110">
    <property type="entry name" value="SGNH hydrolase"/>
    <property type="match status" value="1"/>
</dbReference>